<dbReference type="PANTHER" id="PTHR35526:SF3">
    <property type="entry name" value="ANTI-SIGMA-F FACTOR RSBW"/>
    <property type="match status" value="1"/>
</dbReference>
<sequence>MQPAATPVPLLRDYPLIALPGNPSAAARARVVARVGLTMMGWSGSVEAATKVISHLVDNAVQHGVMADFFGDDVTVRLSVSEAHHLVIDVCDPNPSFPDFDAAKAGEPGSGLWWAQSLGADITWFIPPNASGKTVRATMKGDAHP</sequence>
<dbReference type="PANTHER" id="PTHR35526">
    <property type="entry name" value="ANTI-SIGMA-F FACTOR RSBW-RELATED"/>
    <property type="match status" value="1"/>
</dbReference>
<protein>
    <recommendedName>
        <fullName evidence="3">ATP-binding protein</fullName>
    </recommendedName>
</protein>
<dbReference type="SUPFAM" id="SSF55874">
    <property type="entry name" value="ATPase domain of HSP90 chaperone/DNA topoisomerase II/histidine kinase"/>
    <property type="match status" value="1"/>
</dbReference>
<evidence type="ECO:0000313" key="1">
    <source>
        <dbReference type="EMBL" id="GAA5070878.1"/>
    </source>
</evidence>
<dbReference type="EMBL" id="BAABKC010000087">
    <property type="protein sequence ID" value="GAA5070878.1"/>
    <property type="molecule type" value="Genomic_DNA"/>
</dbReference>
<dbReference type="Proteomes" id="UP001500124">
    <property type="component" value="Unassembled WGS sequence"/>
</dbReference>
<name>A0ABP9L878_9ACTN</name>
<dbReference type="InterPro" id="IPR036890">
    <property type="entry name" value="HATPase_C_sf"/>
</dbReference>
<evidence type="ECO:0008006" key="3">
    <source>
        <dbReference type="Google" id="ProtNLM"/>
    </source>
</evidence>
<comment type="caution">
    <text evidence="1">The sequence shown here is derived from an EMBL/GenBank/DDBJ whole genome shotgun (WGS) entry which is preliminary data.</text>
</comment>
<accession>A0ABP9L878</accession>
<dbReference type="InterPro" id="IPR050267">
    <property type="entry name" value="Anti-sigma-factor_SerPK"/>
</dbReference>
<proteinExistence type="predicted"/>
<reference evidence="2" key="1">
    <citation type="journal article" date="2019" name="Int. J. Syst. Evol. Microbiol.">
        <title>The Global Catalogue of Microorganisms (GCM) 10K type strain sequencing project: providing services to taxonomists for standard genome sequencing and annotation.</title>
        <authorList>
            <consortium name="The Broad Institute Genomics Platform"/>
            <consortium name="The Broad Institute Genome Sequencing Center for Infectious Disease"/>
            <person name="Wu L."/>
            <person name="Ma J."/>
        </authorList>
    </citation>
    <scope>NUCLEOTIDE SEQUENCE [LARGE SCALE GENOMIC DNA]</scope>
    <source>
        <strain evidence="2">JCM 18410</strain>
    </source>
</reference>
<gene>
    <name evidence="1" type="ORF">GCM10023336_56420</name>
</gene>
<evidence type="ECO:0000313" key="2">
    <source>
        <dbReference type="Proteomes" id="UP001500124"/>
    </source>
</evidence>
<keyword evidence="2" id="KW-1185">Reference proteome</keyword>
<organism evidence="1 2">
    <name type="scientific">Streptomyces similanensis</name>
    <dbReference type="NCBI Taxonomy" id="1274988"/>
    <lineage>
        <taxon>Bacteria</taxon>
        <taxon>Bacillati</taxon>
        <taxon>Actinomycetota</taxon>
        <taxon>Actinomycetes</taxon>
        <taxon>Kitasatosporales</taxon>
        <taxon>Streptomycetaceae</taxon>
        <taxon>Streptomyces</taxon>
    </lineage>
</organism>
<dbReference type="Gene3D" id="3.30.565.10">
    <property type="entry name" value="Histidine kinase-like ATPase, C-terminal domain"/>
    <property type="match status" value="1"/>
</dbReference>